<keyword evidence="3" id="KW-1185">Reference proteome</keyword>
<organism evidence="2 3">
    <name type="scientific">Aspergillus nanangensis</name>
    <dbReference type="NCBI Taxonomy" id="2582783"/>
    <lineage>
        <taxon>Eukaryota</taxon>
        <taxon>Fungi</taxon>
        <taxon>Dikarya</taxon>
        <taxon>Ascomycota</taxon>
        <taxon>Pezizomycotina</taxon>
        <taxon>Eurotiomycetes</taxon>
        <taxon>Eurotiomycetidae</taxon>
        <taxon>Eurotiales</taxon>
        <taxon>Aspergillaceae</taxon>
        <taxon>Aspergillus</taxon>
        <taxon>Aspergillus subgen. Circumdati</taxon>
    </lineage>
</organism>
<reference evidence="2" key="1">
    <citation type="journal article" date="2019" name="Beilstein J. Org. Chem.">
        <title>Nanangenines: drimane sesquiterpenoids as the dominant metabolite cohort of a novel Australian fungus, Aspergillus nanangensis.</title>
        <authorList>
            <person name="Lacey H.J."/>
            <person name="Gilchrist C.L.M."/>
            <person name="Crombie A."/>
            <person name="Kalaitzis J.A."/>
            <person name="Vuong D."/>
            <person name="Rutledge P.J."/>
            <person name="Turner P."/>
            <person name="Pitt J.I."/>
            <person name="Lacey E."/>
            <person name="Chooi Y.H."/>
            <person name="Piggott A.M."/>
        </authorList>
    </citation>
    <scope>NUCLEOTIDE SEQUENCE</scope>
    <source>
        <strain evidence="2">MST-FP2251</strain>
    </source>
</reference>
<comment type="caution">
    <text evidence="2">The sequence shown here is derived from an EMBL/GenBank/DDBJ whole genome shotgun (WGS) entry which is preliminary data.</text>
</comment>
<protein>
    <submittedName>
        <fullName evidence="2">Uncharacterized protein</fullName>
    </submittedName>
</protein>
<sequence>MTVCQPVRNGPYHHVHESRSARSWASEHSLHPAAQAVQSHPHKRQGTSADQMPTYELLQEVDWRIIRAALRARDFMRHGGLVRLSGVLYQETGGHILVLSVLQYNFDQVDNVGSMRGLRYPKSLRRIVGLMARCI</sequence>
<accession>A0AAD4CEK2</accession>
<dbReference type="EMBL" id="VCAU01000124">
    <property type="protein sequence ID" value="KAF9884373.1"/>
    <property type="molecule type" value="Genomic_DNA"/>
</dbReference>
<proteinExistence type="predicted"/>
<reference evidence="2" key="2">
    <citation type="submission" date="2020-02" db="EMBL/GenBank/DDBJ databases">
        <authorList>
            <person name="Gilchrist C.L.M."/>
            <person name="Chooi Y.-H."/>
        </authorList>
    </citation>
    <scope>NUCLEOTIDE SEQUENCE</scope>
    <source>
        <strain evidence="2">MST-FP2251</strain>
    </source>
</reference>
<evidence type="ECO:0000313" key="2">
    <source>
        <dbReference type="EMBL" id="KAF9884373.1"/>
    </source>
</evidence>
<name>A0AAD4CEK2_ASPNN</name>
<evidence type="ECO:0000256" key="1">
    <source>
        <dbReference type="SAM" id="MobiDB-lite"/>
    </source>
</evidence>
<evidence type="ECO:0000313" key="3">
    <source>
        <dbReference type="Proteomes" id="UP001194746"/>
    </source>
</evidence>
<feature type="region of interest" description="Disordered" evidence="1">
    <location>
        <begin position="1"/>
        <end position="50"/>
    </location>
</feature>
<dbReference type="AlphaFoldDB" id="A0AAD4CEK2"/>
<gene>
    <name evidence="2" type="ORF">FE257_001829</name>
</gene>
<dbReference type="Proteomes" id="UP001194746">
    <property type="component" value="Unassembled WGS sequence"/>
</dbReference>